<dbReference type="STRING" id="1409788.NC99_25160"/>
<dbReference type="GO" id="GO:0003677">
    <property type="term" value="F:DNA binding"/>
    <property type="evidence" value="ECO:0007669"/>
    <property type="project" value="UniProtKB-KW"/>
</dbReference>
<evidence type="ECO:0000313" key="7">
    <source>
        <dbReference type="Proteomes" id="UP000036958"/>
    </source>
</evidence>
<dbReference type="InterPro" id="IPR036390">
    <property type="entry name" value="WH_DNA-bd_sf"/>
</dbReference>
<dbReference type="SUPFAM" id="SSF53850">
    <property type="entry name" value="Periplasmic binding protein-like II"/>
    <property type="match status" value="1"/>
</dbReference>
<comment type="caution">
    <text evidence="6">The sequence shown here is derived from an EMBL/GenBank/DDBJ whole genome shotgun (WGS) entry which is preliminary data.</text>
</comment>
<dbReference type="CDD" id="cd08411">
    <property type="entry name" value="PBP2_OxyR"/>
    <property type="match status" value="1"/>
</dbReference>
<organism evidence="6 7">
    <name type="scientific">Sunxiuqinia dokdonensis</name>
    <dbReference type="NCBI Taxonomy" id="1409788"/>
    <lineage>
        <taxon>Bacteria</taxon>
        <taxon>Pseudomonadati</taxon>
        <taxon>Bacteroidota</taxon>
        <taxon>Bacteroidia</taxon>
        <taxon>Marinilabiliales</taxon>
        <taxon>Prolixibacteraceae</taxon>
        <taxon>Sunxiuqinia</taxon>
    </lineage>
</organism>
<evidence type="ECO:0000259" key="5">
    <source>
        <dbReference type="PROSITE" id="PS50931"/>
    </source>
</evidence>
<dbReference type="OrthoDB" id="9803735at2"/>
<dbReference type="InterPro" id="IPR000847">
    <property type="entry name" value="LysR_HTH_N"/>
</dbReference>
<dbReference type="Gene3D" id="1.10.10.10">
    <property type="entry name" value="Winged helix-like DNA-binding domain superfamily/Winged helix DNA-binding domain"/>
    <property type="match status" value="1"/>
</dbReference>
<protein>
    <recommendedName>
        <fullName evidence="5">HTH lysR-type domain-containing protein</fullName>
    </recommendedName>
</protein>
<dbReference type="PANTHER" id="PTHR30419">
    <property type="entry name" value="HTH-TYPE TRANSCRIPTIONAL REGULATOR YBHD"/>
    <property type="match status" value="1"/>
</dbReference>
<keyword evidence="2" id="KW-0805">Transcription regulation</keyword>
<dbReference type="PRINTS" id="PR00039">
    <property type="entry name" value="HTHLYSR"/>
</dbReference>
<dbReference type="InterPro" id="IPR050950">
    <property type="entry name" value="HTH-type_LysR_regulators"/>
</dbReference>
<keyword evidence="3" id="KW-0238">DNA-binding</keyword>
<dbReference type="Proteomes" id="UP000036958">
    <property type="component" value="Unassembled WGS sequence"/>
</dbReference>
<dbReference type="Pfam" id="PF03466">
    <property type="entry name" value="LysR_substrate"/>
    <property type="match status" value="1"/>
</dbReference>
<evidence type="ECO:0000256" key="4">
    <source>
        <dbReference type="ARBA" id="ARBA00023163"/>
    </source>
</evidence>
<dbReference type="FunFam" id="1.10.10.10:FF:000001">
    <property type="entry name" value="LysR family transcriptional regulator"/>
    <property type="match status" value="1"/>
</dbReference>
<evidence type="ECO:0000256" key="3">
    <source>
        <dbReference type="ARBA" id="ARBA00023125"/>
    </source>
</evidence>
<dbReference type="Pfam" id="PF00126">
    <property type="entry name" value="HTH_1"/>
    <property type="match status" value="1"/>
</dbReference>
<dbReference type="PROSITE" id="PS50931">
    <property type="entry name" value="HTH_LYSR"/>
    <property type="match status" value="1"/>
</dbReference>
<evidence type="ECO:0000313" key="6">
    <source>
        <dbReference type="EMBL" id="KOH44678.1"/>
    </source>
</evidence>
<name>A0A0L8V8L7_9BACT</name>
<dbReference type="SUPFAM" id="SSF46785">
    <property type="entry name" value="Winged helix' DNA-binding domain"/>
    <property type="match status" value="1"/>
</dbReference>
<evidence type="ECO:0000256" key="1">
    <source>
        <dbReference type="ARBA" id="ARBA00009437"/>
    </source>
</evidence>
<dbReference type="RefSeq" id="WP_053183823.1">
    <property type="nucleotide sequence ID" value="NZ_LGIA01000156.1"/>
</dbReference>
<dbReference type="AlphaFoldDB" id="A0A0L8V8L7"/>
<feature type="domain" description="HTH lysR-type" evidence="5">
    <location>
        <begin position="1"/>
        <end position="58"/>
    </location>
</feature>
<sequence>MNINQLKYFVELYRVRNFSKAAENLSISQPALSLQIQKLEEEFGFVVVERSTKPLGITVEGERFFEKAVQIIQLMNEFEQLSFELDEEIKGQIRVGVIPTLSPYLTPLFLTPVKQRFPDLKIEIVELVTETILTKLKFNELDAGIISTPVKAAGFGFTPLFYEQFFLYVAESHPLYQQSRISPNEIPTDELWYLTEGNCFQNQINSVCAIPSFESVNSNFRYVSSSIESLKRIVESQGGMTFIPELATLNVPSEFEDLIKPFEDPVPTREISFVYLKSSGLKKLVRALMEVILDTIPKRMKEQPFFNPLDTKL</sequence>
<keyword evidence="4" id="KW-0804">Transcription</keyword>
<dbReference type="GO" id="GO:0003700">
    <property type="term" value="F:DNA-binding transcription factor activity"/>
    <property type="evidence" value="ECO:0007669"/>
    <property type="project" value="InterPro"/>
</dbReference>
<keyword evidence="7" id="KW-1185">Reference proteome</keyword>
<dbReference type="InterPro" id="IPR005119">
    <property type="entry name" value="LysR_subst-bd"/>
</dbReference>
<dbReference type="PANTHER" id="PTHR30419:SF29">
    <property type="entry name" value="LYSR-FAMILY TRANSCRIPTIONAL REGULATOR"/>
    <property type="match status" value="1"/>
</dbReference>
<dbReference type="Gene3D" id="3.40.190.10">
    <property type="entry name" value="Periplasmic binding protein-like II"/>
    <property type="match status" value="2"/>
</dbReference>
<dbReference type="InterPro" id="IPR036388">
    <property type="entry name" value="WH-like_DNA-bd_sf"/>
</dbReference>
<proteinExistence type="inferred from homology"/>
<comment type="similarity">
    <text evidence="1">Belongs to the LysR transcriptional regulatory family.</text>
</comment>
<dbReference type="GO" id="GO:0005829">
    <property type="term" value="C:cytosol"/>
    <property type="evidence" value="ECO:0007669"/>
    <property type="project" value="TreeGrafter"/>
</dbReference>
<reference evidence="7" key="1">
    <citation type="submission" date="2015-07" db="EMBL/GenBank/DDBJ databases">
        <title>Genome sequencing of Sunxiuqinia dokdonensis strain SK.</title>
        <authorList>
            <person name="Ahn S."/>
            <person name="Kim B.-C."/>
        </authorList>
    </citation>
    <scope>NUCLEOTIDE SEQUENCE [LARGE SCALE GENOMIC DNA]</scope>
    <source>
        <strain evidence="7">SK</strain>
    </source>
</reference>
<evidence type="ECO:0000256" key="2">
    <source>
        <dbReference type="ARBA" id="ARBA00023015"/>
    </source>
</evidence>
<accession>A0A0L8V8L7</accession>
<gene>
    <name evidence="6" type="ORF">NC99_25160</name>
</gene>
<dbReference type="EMBL" id="LGIA01000156">
    <property type="protein sequence ID" value="KOH44678.1"/>
    <property type="molecule type" value="Genomic_DNA"/>
</dbReference>